<sequence length="326" mass="34428">MSIVATRRALLGLAGAASLSAAMAGAVRAEGGSSTASAGPGFANGTPVSIGAAALRVLRRDTMTAFYRDAIGLSLLAEADGRSVLGVDGIPLLTLIDAPDASFEPPTQAGLFHIAFLMPERRDLAQWLVHAAYTRVPLSGFADHNVSEAVYLDDPEGNGLEIYADRPADRWEWKDGVVTMGTHQLDMDAILDLTTTERDTYRGAPAGLRIGHIHLRVGDIPAGRGFYERALGLASTRGDRRDAAFLSSGGYHHHVALNVWNSAGAGRRDPRSTGLDWFSLRVREAAIVEAQSARLAAGGLAVTPVENGVEALDPWGTRVRLLSGAA</sequence>
<name>A0ABX0V1X2_9HYPH</name>
<accession>A0ABX0V1X2</accession>
<dbReference type="PROSITE" id="PS51318">
    <property type="entry name" value="TAT"/>
    <property type="match status" value="1"/>
</dbReference>
<feature type="domain" description="VOC" evidence="2">
    <location>
        <begin position="49"/>
        <end position="165"/>
    </location>
</feature>
<dbReference type="InterPro" id="IPR006311">
    <property type="entry name" value="TAT_signal"/>
</dbReference>
<feature type="chain" id="PRO_5045539201" evidence="1">
    <location>
        <begin position="25"/>
        <end position="326"/>
    </location>
</feature>
<evidence type="ECO:0000313" key="4">
    <source>
        <dbReference type="Proteomes" id="UP001429580"/>
    </source>
</evidence>
<dbReference type="InterPro" id="IPR029068">
    <property type="entry name" value="Glyas_Bleomycin-R_OHBP_Dase"/>
</dbReference>
<dbReference type="EC" id="1.13.11.2" evidence="3"/>
<dbReference type="Pfam" id="PF00903">
    <property type="entry name" value="Glyoxalase"/>
    <property type="match status" value="2"/>
</dbReference>
<evidence type="ECO:0000259" key="2">
    <source>
        <dbReference type="PROSITE" id="PS51819"/>
    </source>
</evidence>
<dbReference type="PROSITE" id="PS51819">
    <property type="entry name" value="VOC"/>
    <property type="match status" value="2"/>
</dbReference>
<protein>
    <submittedName>
        <fullName evidence="3">Catechol 2,3-dioxygenase</fullName>
        <ecNumber evidence="3">1.13.11.2</ecNumber>
    </submittedName>
</protein>
<keyword evidence="3" id="KW-0560">Oxidoreductase</keyword>
<dbReference type="PANTHER" id="PTHR43279">
    <property type="entry name" value="CATECHOL-2,3-DIOXYGENASE"/>
    <property type="match status" value="1"/>
</dbReference>
<comment type="caution">
    <text evidence="3">The sequence shown here is derived from an EMBL/GenBank/DDBJ whole genome shotgun (WGS) entry which is preliminary data.</text>
</comment>
<feature type="domain" description="VOC" evidence="2">
    <location>
        <begin position="209"/>
        <end position="326"/>
    </location>
</feature>
<dbReference type="Gene3D" id="3.10.180.10">
    <property type="entry name" value="2,3-Dihydroxybiphenyl 1,2-Dioxygenase, domain 1"/>
    <property type="match status" value="2"/>
</dbReference>
<reference evidence="3 4" key="1">
    <citation type="submission" date="2020-03" db="EMBL/GenBank/DDBJ databases">
        <title>Genomic Encyclopedia of Type Strains, Phase IV (KMG-IV): sequencing the most valuable type-strain genomes for metagenomic binning, comparative biology and taxonomic classification.</title>
        <authorList>
            <person name="Goeker M."/>
        </authorList>
    </citation>
    <scope>NUCLEOTIDE SEQUENCE [LARGE SCALE GENOMIC DNA]</scope>
    <source>
        <strain evidence="3 4">DSM 103870</strain>
    </source>
</reference>
<keyword evidence="4" id="KW-1185">Reference proteome</keyword>
<dbReference type="Proteomes" id="UP001429580">
    <property type="component" value="Unassembled WGS sequence"/>
</dbReference>
<evidence type="ECO:0000313" key="3">
    <source>
        <dbReference type="EMBL" id="NIJ58310.1"/>
    </source>
</evidence>
<feature type="signal peptide" evidence="1">
    <location>
        <begin position="1"/>
        <end position="24"/>
    </location>
</feature>
<proteinExistence type="predicted"/>
<evidence type="ECO:0000256" key="1">
    <source>
        <dbReference type="SAM" id="SignalP"/>
    </source>
</evidence>
<dbReference type="PANTHER" id="PTHR43279:SF1">
    <property type="entry name" value="CATECHOL-2,3-DIOXYGENASE"/>
    <property type="match status" value="1"/>
</dbReference>
<keyword evidence="1" id="KW-0732">Signal</keyword>
<organism evidence="3 4">
    <name type="scientific">Pseudochelatococcus lubricantis</name>
    <dbReference type="NCBI Taxonomy" id="1538102"/>
    <lineage>
        <taxon>Bacteria</taxon>
        <taxon>Pseudomonadati</taxon>
        <taxon>Pseudomonadota</taxon>
        <taxon>Alphaproteobacteria</taxon>
        <taxon>Hyphomicrobiales</taxon>
        <taxon>Chelatococcaceae</taxon>
        <taxon>Pseudochelatococcus</taxon>
    </lineage>
</organism>
<dbReference type="SUPFAM" id="SSF54593">
    <property type="entry name" value="Glyoxalase/Bleomycin resistance protein/Dihydroxybiphenyl dioxygenase"/>
    <property type="match status" value="2"/>
</dbReference>
<dbReference type="InterPro" id="IPR004360">
    <property type="entry name" value="Glyas_Fos-R_dOase_dom"/>
</dbReference>
<dbReference type="CDD" id="cd16359">
    <property type="entry name" value="VOC_BsCatE_like_C"/>
    <property type="match status" value="1"/>
</dbReference>
<dbReference type="RefSeq" id="WP_208394185.1">
    <property type="nucleotide sequence ID" value="NZ_JAASQI010000004.1"/>
</dbReference>
<dbReference type="InterPro" id="IPR037523">
    <property type="entry name" value="VOC_core"/>
</dbReference>
<gene>
    <name evidence="3" type="ORF">FHS82_002152</name>
</gene>
<dbReference type="EMBL" id="JAASQI010000004">
    <property type="protein sequence ID" value="NIJ58310.1"/>
    <property type="molecule type" value="Genomic_DNA"/>
</dbReference>
<dbReference type="GO" id="GO:0018577">
    <property type="term" value="F:catechol 2,3-dioxygenase activity"/>
    <property type="evidence" value="ECO:0007669"/>
    <property type="project" value="UniProtKB-EC"/>
</dbReference>